<comment type="caution">
    <text evidence="4">The sequence shown here is derived from an EMBL/GenBank/DDBJ whole genome shotgun (WGS) entry which is preliminary data.</text>
</comment>
<dbReference type="SUPFAM" id="SSF54197">
    <property type="entry name" value="HIT-like"/>
    <property type="match status" value="1"/>
</dbReference>
<dbReference type="Proteomes" id="UP001165122">
    <property type="component" value="Unassembled WGS sequence"/>
</dbReference>
<evidence type="ECO:0000313" key="4">
    <source>
        <dbReference type="EMBL" id="GMI02244.1"/>
    </source>
</evidence>
<reference evidence="5" key="1">
    <citation type="journal article" date="2023" name="Commun. Biol.">
        <title>Genome analysis of Parmales, the sister group of diatoms, reveals the evolutionary specialization of diatoms from phago-mixotrophs to photoautotrophs.</title>
        <authorList>
            <person name="Ban H."/>
            <person name="Sato S."/>
            <person name="Yoshikawa S."/>
            <person name="Yamada K."/>
            <person name="Nakamura Y."/>
            <person name="Ichinomiya M."/>
            <person name="Sato N."/>
            <person name="Blanc-Mathieu R."/>
            <person name="Endo H."/>
            <person name="Kuwata A."/>
            <person name="Ogata H."/>
        </authorList>
    </citation>
    <scope>NUCLEOTIDE SEQUENCE [LARGE SCALE GENOMIC DNA]</scope>
    <source>
        <strain evidence="5">NIES 3700</strain>
    </source>
</reference>
<dbReference type="InterPro" id="IPR036265">
    <property type="entry name" value="HIT-like_sf"/>
</dbReference>
<accession>A0A9W7F3W9</accession>
<name>A0A9W7F3W9_9STRA</name>
<dbReference type="GO" id="GO:0030983">
    <property type="term" value="F:mismatched DNA binding"/>
    <property type="evidence" value="ECO:0007669"/>
    <property type="project" value="TreeGrafter"/>
</dbReference>
<keyword evidence="5" id="KW-1185">Reference proteome</keyword>
<feature type="region of interest" description="Disordered" evidence="2">
    <location>
        <begin position="1"/>
        <end position="25"/>
    </location>
</feature>
<evidence type="ECO:0000313" key="5">
    <source>
        <dbReference type="Proteomes" id="UP001165122"/>
    </source>
</evidence>
<dbReference type="GO" id="GO:0003725">
    <property type="term" value="F:double-stranded RNA binding"/>
    <property type="evidence" value="ECO:0007669"/>
    <property type="project" value="TreeGrafter"/>
</dbReference>
<comment type="caution">
    <text evidence="1">Lacks conserved residue(s) required for the propagation of feature annotation.</text>
</comment>
<protein>
    <recommendedName>
        <fullName evidence="3">HIT domain-containing protein</fullName>
    </recommendedName>
</protein>
<feature type="compositionally biased region" description="Low complexity" evidence="2">
    <location>
        <begin position="1"/>
        <end position="10"/>
    </location>
</feature>
<gene>
    <name evidence="4" type="ORF">TrLO_g6057</name>
</gene>
<dbReference type="Gene3D" id="3.30.428.10">
    <property type="entry name" value="HIT-like"/>
    <property type="match status" value="1"/>
</dbReference>
<proteinExistence type="predicted"/>
<dbReference type="PROSITE" id="PS51084">
    <property type="entry name" value="HIT_2"/>
    <property type="match status" value="1"/>
</dbReference>
<dbReference type="PANTHER" id="PTHR12486:SF4">
    <property type="entry name" value="APRATAXIN"/>
    <property type="match status" value="1"/>
</dbReference>
<dbReference type="GO" id="GO:0003697">
    <property type="term" value="F:single-stranded DNA binding"/>
    <property type="evidence" value="ECO:0007669"/>
    <property type="project" value="TreeGrafter"/>
</dbReference>
<dbReference type="GO" id="GO:0005634">
    <property type="term" value="C:nucleus"/>
    <property type="evidence" value="ECO:0007669"/>
    <property type="project" value="TreeGrafter"/>
</dbReference>
<dbReference type="PANTHER" id="PTHR12486">
    <property type="entry name" value="APRATAXIN-RELATED"/>
    <property type="match status" value="1"/>
</dbReference>
<evidence type="ECO:0000256" key="2">
    <source>
        <dbReference type="SAM" id="MobiDB-lite"/>
    </source>
</evidence>
<dbReference type="OrthoDB" id="3512845at2759"/>
<dbReference type="Pfam" id="PF11969">
    <property type="entry name" value="DcpS_C"/>
    <property type="match status" value="1"/>
</dbReference>
<organism evidence="4 5">
    <name type="scientific">Triparma laevis f. longispina</name>
    <dbReference type="NCBI Taxonomy" id="1714387"/>
    <lineage>
        <taxon>Eukaryota</taxon>
        <taxon>Sar</taxon>
        <taxon>Stramenopiles</taxon>
        <taxon>Ochrophyta</taxon>
        <taxon>Bolidophyceae</taxon>
        <taxon>Parmales</taxon>
        <taxon>Triparmaceae</taxon>
        <taxon>Triparma</taxon>
    </lineage>
</organism>
<dbReference type="AlphaFoldDB" id="A0A9W7F3W9"/>
<dbReference type="GO" id="GO:0000012">
    <property type="term" value="P:single strand break repair"/>
    <property type="evidence" value="ECO:0007669"/>
    <property type="project" value="TreeGrafter"/>
</dbReference>
<dbReference type="GO" id="GO:0033699">
    <property type="term" value="F:DNA 5'-adenosine monophosphate hydrolase activity"/>
    <property type="evidence" value="ECO:0007669"/>
    <property type="project" value="TreeGrafter"/>
</dbReference>
<feature type="domain" description="HIT" evidence="3">
    <location>
        <begin position="39"/>
        <end position="145"/>
    </location>
</feature>
<dbReference type="InterPro" id="IPR011146">
    <property type="entry name" value="HIT-like"/>
</dbReference>
<evidence type="ECO:0000259" key="3">
    <source>
        <dbReference type="PROSITE" id="PS51084"/>
    </source>
</evidence>
<sequence length="278" mass="30921">MDASSSSSSSETLIEDQNLPRYNPPLNPSKLHFATALHTIAASANTPEPHPAIYASDSSFVVIYDSYPKSSQHLLVIPLNKPPSTLSDSKPSTLRPLLARLRLISNKLCTHLSPETSSLVGFHAIPSLTPLHLHVLPTGLVDGPRVKNLKHWQSFNTNFFVTLPQIRTFLESQLLPSMQLTVRKNEAEITSANLTYRCSSYRQGCPFTLSRSDGTISSLLSNLKDHQLTCVYCTGDRINKGGERKGEKCNYFLSWKEGDDDDVVTCFFSKSNKRKKLN</sequence>
<dbReference type="GO" id="GO:1990165">
    <property type="term" value="F:single-strand break-containing DNA binding"/>
    <property type="evidence" value="ECO:0007669"/>
    <property type="project" value="TreeGrafter"/>
</dbReference>
<evidence type="ECO:0000256" key="1">
    <source>
        <dbReference type="PROSITE-ProRule" id="PRU00464"/>
    </source>
</evidence>
<dbReference type="EMBL" id="BRXW01000041">
    <property type="protein sequence ID" value="GMI02244.1"/>
    <property type="molecule type" value="Genomic_DNA"/>
</dbReference>